<evidence type="ECO:0000313" key="2">
    <source>
        <dbReference type="Ensembl" id="ENSPTXP00000011059.1"/>
    </source>
</evidence>
<evidence type="ECO:0000259" key="1">
    <source>
        <dbReference type="PROSITE" id="PS50222"/>
    </source>
</evidence>
<dbReference type="GO" id="GO:0005783">
    <property type="term" value="C:endoplasmic reticulum"/>
    <property type="evidence" value="ECO:0007669"/>
    <property type="project" value="TreeGrafter"/>
</dbReference>
<dbReference type="GO" id="GO:0042984">
    <property type="term" value="P:regulation of amyloid precursor protein biosynthetic process"/>
    <property type="evidence" value="ECO:0007669"/>
    <property type="project" value="TreeGrafter"/>
</dbReference>
<dbReference type="Proteomes" id="UP000472273">
    <property type="component" value="Unplaced"/>
</dbReference>
<dbReference type="Gene3D" id="1.10.238.10">
    <property type="entry name" value="EF-hand"/>
    <property type="match status" value="1"/>
</dbReference>
<organism evidence="2 3">
    <name type="scientific">Pseudonaja textilis</name>
    <name type="common">Eastern brown snake</name>
    <dbReference type="NCBI Taxonomy" id="8673"/>
    <lineage>
        <taxon>Eukaryota</taxon>
        <taxon>Metazoa</taxon>
        <taxon>Chordata</taxon>
        <taxon>Craniata</taxon>
        <taxon>Vertebrata</taxon>
        <taxon>Euteleostomi</taxon>
        <taxon>Lepidosauria</taxon>
        <taxon>Squamata</taxon>
        <taxon>Bifurcata</taxon>
        <taxon>Unidentata</taxon>
        <taxon>Episquamata</taxon>
        <taxon>Toxicofera</taxon>
        <taxon>Serpentes</taxon>
        <taxon>Colubroidea</taxon>
        <taxon>Elapidae</taxon>
        <taxon>Hydrophiinae</taxon>
        <taxon>Pseudonaja</taxon>
    </lineage>
</organism>
<proteinExistence type="predicted"/>
<accession>A0A670YJ49</accession>
<dbReference type="GO" id="GO:0000137">
    <property type="term" value="C:Golgi cis cisterna"/>
    <property type="evidence" value="ECO:0007669"/>
    <property type="project" value="TreeGrafter"/>
</dbReference>
<sequence length="183" mass="20943">MKIELGRAMLAKAPWVGPSLFPGWPHRPDLSTPQAGFGLEVILFSFQKNIIIPRLYLNVDDGKLSFEEFKNCCADGILNSEDLWKLFNDIDRHHSGNLETEKLCDYFTEHLGEYRHVLSALEQLNTAVLSAMDKTKLVYESSSKMEQFVTRFLLRETMNQIQSLQVSLECAADTIEEQSGRER</sequence>
<dbReference type="PANTHER" id="PTHR12178">
    <property type="entry name" value="EF-HAND DOMAIN-CONTAINING PROTEIN"/>
    <property type="match status" value="1"/>
</dbReference>
<dbReference type="AlphaFoldDB" id="A0A670YJ49"/>
<dbReference type="SUPFAM" id="SSF47473">
    <property type="entry name" value="EF-hand"/>
    <property type="match status" value="1"/>
</dbReference>
<keyword evidence="3" id="KW-1185">Reference proteome</keyword>
<reference evidence="2" key="1">
    <citation type="submission" date="2025-08" db="UniProtKB">
        <authorList>
            <consortium name="Ensembl"/>
        </authorList>
    </citation>
    <scope>IDENTIFICATION</scope>
</reference>
<gene>
    <name evidence="2" type="primary">NECAB3</name>
</gene>
<reference evidence="2" key="2">
    <citation type="submission" date="2025-09" db="UniProtKB">
        <authorList>
            <consortium name="Ensembl"/>
        </authorList>
    </citation>
    <scope>IDENTIFICATION</scope>
</reference>
<dbReference type="PANTHER" id="PTHR12178:SF3">
    <property type="entry name" value="N-TERMINAL EF-HAND CALCIUM-BINDING PROTEIN 3"/>
    <property type="match status" value="1"/>
</dbReference>
<dbReference type="InterPro" id="IPR002048">
    <property type="entry name" value="EF_hand_dom"/>
</dbReference>
<protein>
    <submittedName>
        <fullName evidence="2">N-terminal EF-hand calcium binding protein 3</fullName>
    </submittedName>
</protein>
<dbReference type="Ensembl" id="ENSPTXT00000011419.1">
    <property type="protein sequence ID" value="ENSPTXP00000011059.1"/>
    <property type="gene ID" value="ENSPTXG00000007818.1"/>
</dbReference>
<dbReference type="PROSITE" id="PS50222">
    <property type="entry name" value="EF_HAND_2"/>
    <property type="match status" value="1"/>
</dbReference>
<dbReference type="GO" id="GO:0005509">
    <property type="term" value="F:calcium ion binding"/>
    <property type="evidence" value="ECO:0007669"/>
    <property type="project" value="InterPro"/>
</dbReference>
<dbReference type="GeneTree" id="ENSGT00950000183131"/>
<dbReference type="InterPro" id="IPR039862">
    <property type="entry name" value="NECAB1/2/3"/>
</dbReference>
<feature type="domain" description="EF-hand" evidence="1">
    <location>
        <begin position="78"/>
        <end position="113"/>
    </location>
</feature>
<name>A0A670YJ49_PSETE</name>
<dbReference type="InterPro" id="IPR011992">
    <property type="entry name" value="EF-hand-dom_pair"/>
</dbReference>
<evidence type="ECO:0000313" key="3">
    <source>
        <dbReference type="Proteomes" id="UP000472273"/>
    </source>
</evidence>